<dbReference type="RefSeq" id="WP_218393497.1">
    <property type="nucleotide sequence ID" value="NZ_JAHUZE010000004.1"/>
</dbReference>
<dbReference type="Pfam" id="PF07859">
    <property type="entry name" value="Abhydrolase_3"/>
    <property type="match status" value="1"/>
</dbReference>
<dbReference type="GO" id="GO:0016787">
    <property type="term" value="F:hydrolase activity"/>
    <property type="evidence" value="ECO:0007669"/>
    <property type="project" value="UniProtKB-KW"/>
</dbReference>
<dbReference type="EMBL" id="JAHUZE010000004">
    <property type="protein sequence ID" value="MBV7380285.1"/>
    <property type="molecule type" value="Genomic_DNA"/>
</dbReference>
<organism evidence="3 4">
    <name type="scientific">Maritimibacter dapengensis</name>
    <dbReference type="NCBI Taxonomy" id="2836868"/>
    <lineage>
        <taxon>Bacteria</taxon>
        <taxon>Pseudomonadati</taxon>
        <taxon>Pseudomonadota</taxon>
        <taxon>Alphaproteobacteria</taxon>
        <taxon>Rhodobacterales</taxon>
        <taxon>Roseobacteraceae</taxon>
        <taxon>Maritimibacter</taxon>
    </lineage>
</organism>
<gene>
    <name evidence="3" type="ORF">KJP28_15245</name>
</gene>
<evidence type="ECO:0000313" key="4">
    <source>
        <dbReference type="Proteomes" id="UP000756530"/>
    </source>
</evidence>
<dbReference type="Proteomes" id="UP000756530">
    <property type="component" value="Unassembled WGS sequence"/>
</dbReference>
<dbReference type="PANTHER" id="PTHR48081:SF8">
    <property type="entry name" value="ALPHA_BETA HYDROLASE FOLD-3 DOMAIN-CONTAINING PROTEIN-RELATED"/>
    <property type="match status" value="1"/>
</dbReference>
<keyword evidence="1 3" id="KW-0378">Hydrolase</keyword>
<dbReference type="InterPro" id="IPR013094">
    <property type="entry name" value="AB_hydrolase_3"/>
</dbReference>
<dbReference type="InterPro" id="IPR050300">
    <property type="entry name" value="GDXG_lipolytic_enzyme"/>
</dbReference>
<dbReference type="PANTHER" id="PTHR48081">
    <property type="entry name" value="AB HYDROLASE SUPERFAMILY PROTEIN C4A8.06C"/>
    <property type="match status" value="1"/>
</dbReference>
<protein>
    <submittedName>
        <fullName evidence="3">Alpha/beta hydrolase</fullName>
    </submittedName>
</protein>
<accession>A0ABS6T517</accession>
<sequence length="343" mass="37275">MSKAKTIWALLKVIAPTAITRMLVGHRPVVDGRRIDAEAQAASALVSLLRDPDAMPSVEESRRQLSNMAAKFDQPCPDDVVTRDIEIAGAFGPRRARVYVPSDGDPDGALHTLFYLHGGGWVQGGIDTHDGLCGHIAKDAGIRVISYDYVLAPERRFPDAPDDVLAAYRSLLAADLGIEPAQLIVGGDSAGANLAAVLMHDLQEAGAPMPRGQLLIYPSVDGRLESRSMETLADQPLLPRKRIEWFLEHYLPEGQDRTVPRLSPLFSPLHVGQPPALIIVGGHDPLWDDGIAYAEALERAGVPVTLLRYEGQVHAFLSLTKVIREGREARDAAIAWLARSFST</sequence>
<name>A0ABS6T517_9RHOB</name>
<feature type="domain" description="Alpha/beta hydrolase fold-3" evidence="2">
    <location>
        <begin position="113"/>
        <end position="317"/>
    </location>
</feature>
<evidence type="ECO:0000313" key="3">
    <source>
        <dbReference type="EMBL" id="MBV7380285.1"/>
    </source>
</evidence>
<proteinExistence type="predicted"/>
<keyword evidence="4" id="KW-1185">Reference proteome</keyword>
<evidence type="ECO:0000256" key="1">
    <source>
        <dbReference type="ARBA" id="ARBA00022801"/>
    </source>
</evidence>
<reference evidence="3 4" key="1">
    <citation type="submission" date="2021-05" db="EMBL/GenBank/DDBJ databases">
        <title>Culturable bacteria isolated from Daya Bay.</title>
        <authorList>
            <person name="Zheng W."/>
            <person name="Yu S."/>
            <person name="Huang Y."/>
        </authorList>
    </citation>
    <scope>NUCLEOTIDE SEQUENCE [LARGE SCALE GENOMIC DNA]</scope>
    <source>
        <strain evidence="3 4">DP4N28-5</strain>
    </source>
</reference>
<comment type="caution">
    <text evidence="3">The sequence shown here is derived from an EMBL/GenBank/DDBJ whole genome shotgun (WGS) entry which is preliminary data.</text>
</comment>
<evidence type="ECO:0000259" key="2">
    <source>
        <dbReference type="Pfam" id="PF07859"/>
    </source>
</evidence>